<dbReference type="Proteomes" id="UP000503349">
    <property type="component" value="Chromosome 7"/>
</dbReference>
<evidence type="ECO:0000256" key="1">
    <source>
        <dbReference type="SAM" id="MobiDB-lite"/>
    </source>
</evidence>
<protein>
    <submittedName>
        <fullName evidence="2">Uncharacterized protein</fullName>
    </submittedName>
</protein>
<evidence type="ECO:0000313" key="3">
    <source>
        <dbReference type="Proteomes" id="UP000503349"/>
    </source>
</evidence>
<feature type="region of interest" description="Disordered" evidence="1">
    <location>
        <begin position="286"/>
        <end position="318"/>
    </location>
</feature>
<dbReference type="AlphaFoldDB" id="A0A6G1PPQ1"/>
<gene>
    <name evidence="2" type="ORF">EXN66_Car007800</name>
</gene>
<feature type="compositionally biased region" description="Polar residues" evidence="1">
    <location>
        <begin position="215"/>
        <end position="225"/>
    </location>
</feature>
<proteinExistence type="predicted"/>
<organism evidence="2 3">
    <name type="scientific">Channa argus</name>
    <name type="common">Northern snakehead</name>
    <name type="synonym">Ophicephalus argus</name>
    <dbReference type="NCBI Taxonomy" id="215402"/>
    <lineage>
        <taxon>Eukaryota</taxon>
        <taxon>Metazoa</taxon>
        <taxon>Chordata</taxon>
        <taxon>Craniata</taxon>
        <taxon>Vertebrata</taxon>
        <taxon>Euteleostomi</taxon>
        <taxon>Actinopterygii</taxon>
        <taxon>Neopterygii</taxon>
        <taxon>Teleostei</taxon>
        <taxon>Neoteleostei</taxon>
        <taxon>Acanthomorphata</taxon>
        <taxon>Anabantaria</taxon>
        <taxon>Anabantiformes</taxon>
        <taxon>Channoidei</taxon>
        <taxon>Channidae</taxon>
        <taxon>Channa</taxon>
    </lineage>
</organism>
<feature type="compositionally biased region" description="Polar residues" evidence="1">
    <location>
        <begin position="156"/>
        <end position="167"/>
    </location>
</feature>
<feature type="region of interest" description="Disordered" evidence="1">
    <location>
        <begin position="140"/>
        <end position="174"/>
    </location>
</feature>
<dbReference type="Pfam" id="PF15455">
    <property type="entry name" value="Pro-rich_19"/>
    <property type="match status" value="1"/>
</dbReference>
<feature type="compositionally biased region" description="Low complexity" evidence="1">
    <location>
        <begin position="307"/>
        <end position="316"/>
    </location>
</feature>
<name>A0A6G1PPQ1_CHAAH</name>
<reference evidence="2 3" key="1">
    <citation type="submission" date="2019-02" db="EMBL/GenBank/DDBJ databases">
        <title>Opniocepnalus argus genome.</title>
        <authorList>
            <person name="Zhou C."/>
            <person name="Xiao S."/>
        </authorList>
    </citation>
    <scope>NUCLEOTIDE SEQUENCE [LARGE SCALE GENOMIC DNA]</scope>
    <source>
        <strain evidence="2">OARG1902GOOAL</strain>
        <tissue evidence="2">Muscle</tissue>
    </source>
</reference>
<sequence>MLNVYSQHSKTTEKKCCLVNRSTGDCQCFNHYNKTDELHKIKRWKTRKERSQISGGWREALRTESHQYSGWHQSSKDERHFHNCCHSSCYCPSRRDPQFPNFIPVAQEPSIITDSRLIGHHGLFNHEVKSIDIERLLSKQRKQEKSGKQVQDKSHALSQRFSTSDSPPFSRKDLMGAKTEVVPFGKNADDATNAHDDYLKREKKMSVGSDITPGQRPQQELDLSSGSNKSIFLSKHSSLDVVIYKSKKTNSIRSESGRESQLSQTSGRDNVKTLNKKLNTLVASNSSLEHTLKNQKPPIQQTQGRELSSSPPQLSSTPITESFDMQQKRQNPSCVSKSVSTVAARLCDCLHFPFLKRRNLVTESREVLLRALWERHGPQLQENLKKVQQSHNFGNDLSKEVQNEKPPMIDKDVLFPTDTTAFLDDTAIQPCFDSQSAKSLKITGSRYFNCSSLQPHRSLERTAEWFTSPVTTSASLLEDILRPSCSPQFFMDSWPYGASSSDHLFFPSATPCWGNTSTSQKRKDGFNRLKTNESFMSDSFKNILKNNSEVEESCGPHYTGINIQALFPYPAQLPYEHSEPTHFPHKPEQFVTDRHSYAPSLSAQIHTPILSNQFIDLSTYHPLRSHHTDMMHYPPSHMLERDPAPPFSSFLSPEHWCFPPMRLY</sequence>
<evidence type="ECO:0000313" key="2">
    <source>
        <dbReference type="EMBL" id="KAF3692124.1"/>
    </source>
</evidence>
<feature type="compositionally biased region" description="Polar residues" evidence="1">
    <location>
        <begin position="251"/>
        <end position="272"/>
    </location>
</feature>
<accession>A0A6G1PPQ1</accession>
<feature type="region of interest" description="Disordered" evidence="1">
    <location>
        <begin position="202"/>
        <end position="225"/>
    </location>
</feature>
<feature type="region of interest" description="Disordered" evidence="1">
    <location>
        <begin position="249"/>
        <end position="272"/>
    </location>
</feature>
<reference evidence="3" key="2">
    <citation type="submission" date="2019-02" db="EMBL/GenBank/DDBJ databases">
        <title>Opniocepnalus argus Var Kimnra genome.</title>
        <authorList>
            <person name="Zhou C."/>
            <person name="Xiao S."/>
        </authorList>
    </citation>
    <scope>NUCLEOTIDE SEQUENCE [LARGE SCALE GENOMIC DNA]</scope>
</reference>
<dbReference type="PANTHER" id="PTHR37346:SF1">
    <property type="entry name" value="PROLINE-RICH PROTEIN 19"/>
    <property type="match status" value="1"/>
</dbReference>
<dbReference type="EMBL" id="CM015718">
    <property type="protein sequence ID" value="KAF3692124.1"/>
    <property type="molecule type" value="Genomic_DNA"/>
</dbReference>
<feature type="compositionally biased region" description="Basic and acidic residues" evidence="1">
    <location>
        <begin position="140"/>
        <end position="155"/>
    </location>
</feature>
<dbReference type="PANTHER" id="PTHR37346">
    <property type="entry name" value="PROLINE-RICH PROTEIN 19"/>
    <property type="match status" value="1"/>
</dbReference>
<keyword evidence="3" id="KW-1185">Reference proteome</keyword>
<feature type="compositionally biased region" description="Polar residues" evidence="1">
    <location>
        <begin position="297"/>
        <end position="306"/>
    </location>
</feature>
<dbReference type="InterPro" id="IPR029355">
    <property type="entry name" value="Pro-rich_19"/>
</dbReference>